<accession>A0A177A7I9</accession>
<gene>
    <name evidence="2" type="ORF">VC83_05375</name>
</gene>
<organism evidence="2">
    <name type="scientific">Pseudogymnoascus destructans</name>
    <dbReference type="NCBI Taxonomy" id="655981"/>
    <lineage>
        <taxon>Eukaryota</taxon>
        <taxon>Fungi</taxon>
        <taxon>Dikarya</taxon>
        <taxon>Ascomycota</taxon>
        <taxon>Pezizomycotina</taxon>
        <taxon>Leotiomycetes</taxon>
        <taxon>Thelebolales</taxon>
        <taxon>Thelebolaceae</taxon>
        <taxon>Pseudogymnoascus</taxon>
    </lineage>
</organism>
<dbReference type="EMBL" id="KV441398">
    <property type="protein sequence ID" value="OAF58127.1"/>
    <property type="molecule type" value="Genomic_DNA"/>
</dbReference>
<dbReference type="OrthoDB" id="2245989at2759"/>
<name>A0A177A7I9_9PEZI</name>
<dbReference type="RefSeq" id="XP_024323412.1">
    <property type="nucleotide sequence ID" value="XM_024468997.1"/>
</dbReference>
<dbReference type="Proteomes" id="UP000077154">
    <property type="component" value="Unassembled WGS sequence"/>
</dbReference>
<reference evidence="2" key="1">
    <citation type="submission" date="2016-03" db="EMBL/GenBank/DDBJ databases">
        <title>Updated assembly of Pseudogymnoascus destructans, the fungus causing white-nose syndrome of bats.</title>
        <authorList>
            <person name="Palmer J.M."/>
            <person name="Drees K.P."/>
            <person name="Foster J.T."/>
            <person name="Lindner D.L."/>
        </authorList>
    </citation>
    <scope>NUCLEOTIDE SEQUENCE [LARGE SCALE GENOMIC DNA]</scope>
    <source>
        <strain evidence="2">20631-21</strain>
    </source>
</reference>
<sequence>MSGSSAGLPLRSGSNARVKSEPAIDSESYLDPEMNMDGVMEDTPEASVGEDARSSVEETEGEKKLRRKREREFRRRRKDRMIKLEQTQSVTVTEQNEDLRAQNELLRAHVFGSGWQGNEAMALPAAVPSSSSRRAS</sequence>
<protein>
    <submittedName>
        <fullName evidence="2">Uncharacterized protein</fullName>
    </submittedName>
</protein>
<feature type="compositionally biased region" description="Basic residues" evidence="1">
    <location>
        <begin position="64"/>
        <end position="74"/>
    </location>
</feature>
<evidence type="ECO:0000256" key="1">
    <source>
        <dbReference type="SAM" id="MobiDB-lite"/>
    </source>
</evidence>
<dbReference type="GeneID" id="36288441"/>
<dbReference type="VEuPathDB" id="FungiDB:GMDG_03915"/>
<evidence type="ECO:0000313" key="2">
    <source>
        <dbReference type="EMBL" id="OAF58127.1"/>
    </source>
</evidence>
<proteinExistence type="predicted"/>
<feature type="region of interest" description="Disordered" evidence="1">
    <location>
        <begin position="1"/>
        <end position="74"/>
    </location>
</feature>
<dbReference type="AlphaFoldDB" id="A0A177A7I9"/>